<name>A0ACB8SIS2_9AGAM</name>
<keyword evidence="2" id="KW-1185">Reference proteome</keyword>
<evidence type="ECO:0000313" key="1">
    <source>
        <dbReference type="EMBL" id="KAI0056338.1"/>
    </source>
</evidence>
<reference evidence="1" key="1">
    <citation type="submission" date="2021-03" db="EMBL/GenBank/DDBJ databases">
        <authorList>
            <consortium name="DOE Joint Genome Institute"/>
            <person name="Ahrendt S."/>
            <person name="Looney B.P."/>
            <person name="Miyauchi S."/>
            <person name="Morin E."/>
            <person name="Drula E."/>
            <person name="Courty P.E."/>
            <person name="Chicoki N."/>
            <person name="Fauchery L."/>
            <person name="Kohler A."/>
            <person name="Kuo A."/>
            <person name="Labutti K."/>
            <person name="Pangilinan J."/>
            <person name="Lipzen A."/>
            <person name="Riley R."/>
            <person name="Andreopoulos W."/>
            <person name="He G."/>
            <person name="Johnson J."/>
            <person name="Barry K.W."/>
            <person name="Grigoriev I.V."/>
            <person name="Nagy L."/>
            <person name="Hibbett D."/>
            <person name="Henrissat B."/>
            <person name="Matheny P.B."/>
            <person name="Labbe J."/>
            <person name="Martin F."/>
        </authorList>
    </citation>
    <scope>NUCLEOTIDE SEQUENCE</scope>
    <source>
        <strain evidence="1">HHB10654</strain>
    </source>
</reference>
<evidence type="ECO:0000313" key="2">
    <source>
        <dbReference type="Proteomes" id="UP000814140"/>
    </source>
</evidence>
<reference evidence="1" key="2">
    <citation type="journal article" date="2022" name="New Phytol.">
        <title>Evolutionary transition to the ectomycorrhizal habit in the genomes of a hyperdiverse lineage of mushroom-forming fungi.</title>
        <authorList>
            <person name="Looney B."/>
            <person name="Miyauchi S."/>
            <person name="Morin E."/>
            <person name="Drula E."/>
            <person name="Courty P.E."/>
            <person name="Kohler A."/>
            <person name="Kuo A."/>
            <person name="LaButti K."/>
            <person name="Pangilinan J."/>
            <person name="Lipzen A."/>
            <person name="Riley R."/>
            <person name="Andreopoulos W."/>
            <person name="He G."/>
            <person name="Johnson J."/>
            <person name="Nolan M."/>
            <person name="Tritt A."/>
            <person name="Barry K.W."/>
            <person name="Grigoriev I.V."/>
            <person name="Nagy L.G."/>
            <person name="Hibbett D."/>
            <person name="Henrissat B."/>
            <person name="Matheny P.B."/>
            <person name="Labbe J."/>
            <person name="Martin F.M."/>
        </authorList>
    </citation>
    <scope>NUCLEOTIDE SEQUENCE</scope>
    <source>
        <strain evidence="1">HHB10654</strain>
    </source>
</reference>
<proteinExistence type="predicted"/>
<sequence length="294" mass="31973">MSSEKVWLITGASTGLGLELARRALARGDRVIATARTLARFADLSTSLSAEALSRLQLLRLDVTAPINQLEEVAAEAVKVWERVDVLVNNAGVVGKMGASEELGAEGILEVMRTNFFGAVNVTNAFLPHMREKREGTVVLLGSRSAFRNEVLGLSAYSASKAALHSYGETLSAELNPFNIRVLILAPAAVGYAQMPQPTPKHIQDYDPARQLLEDMLEKMKNSKGDDPRSAMDVVVDVVRGEGQAAERPRPLWLFLGAQAFVDVAARLKRMGTVLEDWREIGGKLGPIKEDSPR</sequence>
<gene>
    <name evidence="1" type="ORF">BV25DRAFT_1921066</name>
</gene>
<dbReference type="EMBL" id="MU277266">
    <property type="protein sequence ID" value="KAI0056338.1"/>
    <property type="molecule type" value="Genomic_DNA"/>
</dbReference>
<comment type="caution">
    <text evidence="1">The sequence shown here is derived from an EMBL/GenBank/DDBJ whole genome shotgun (WGS) entry which is preliminary data.</text>
</comment>
<dbReference type="Proteomes" id="UP000814140">
    <property type="component" value="Unassembled WGS sequence"/>
</dbReference>
<accession>A0ACB8SIS2</accession>
<protein>
    <submittedName>
        <fullName evidence="1">NAD-P-binding protein</fullName>
    </submittedName>
</protein>
<organism evidence="1 2">
    <name type="scientific">Artomyces pyxidatus</name>
    <dbReference type="NCBI Taxonomy" id="48021"/>
    <lineage>
        <taxon>Eukaryota</taxon>
        <taxon>Fungi</taxon>
        <taxon>Dikarya</taxon>
        <taxon>Basidiomycota</taxon>
        <taxon>Agaricomycotina</taxon>
        <taxon>Agaricomycetes</taxon>
        <taxon>Russulales</taxon>
        <taxon>Auriscalpiaceae</taxon>
        <taxon>Artomyces</taxon>
    </lineage>
</organism>